<keyword evidence="4" id="KW-0812">Transmembrane</keyword>
<dbReference type="SUPFAM" id="SSF52540">
    <property type="entry name" value="P-loop containing nucleoside triphosphate hydrolases"/>
    <property type="match status" value="2"/>
</dbReference>
<dbReference type="InterPro" id="IPR011527">
    <property type="entry name" value="ABC1_TM_dom"/>
</dbReference>
<keyword evidence="7" id="KW-0067">ATP-binding</keyword>
<dbReference type="Gene3D" id="1.20.1560.10">
    <property type="entry name" value="ABC transporter type 1, transmembrane domain"/>
    <property type="match status" value="1"/>
</dbReference>
<dbReference type="Pfam" id="PF00005">
    <property type="entry name" value="ABC_tran"/>
    <property type="match status" value="2"/>
</dbReference>
<keyword evidence="3" id="KW-0813">Transport</keyword>
<dbReference type="GO" id="GO:0016020">
    <property type="term" value="C:membrane"/>
    <property type="evidence" value="ECO:0007669"/>
    <property type="project" value="UniProtKB-SubCell"/>
</dbReference>
<dbReference type="InterPro" id="IPR017871">
    <property type="entry name" value="ABC_transporter-like_CS"/>
</dbReference>
<dbReference type="Proteomes" id="UP001152795">
    <property type="component" value="Unassembled WGS sequence"/>
</dbReference>
<dbReference type="SUPFAM" id="SSF90123">
    <property type="entry name" value="ABC transporter transmembrane region"/>
    <property type="match status" value="1"/>
</dbReference>
<evidence type="ECO:0000256" key="1">
    <source>
        <dbReference type="ARBA" id="ARBA00004141"/>
    </source>
</evidence>
<dbReference type="SMART" id="SM00382">
    <property type="entry name" value="AAA"/>
    <property type="match status" value="2"/>
</dbReference>
<keyword evidence="6" id="KW-0547">Nucleotide-binding</keyword>
<evidence type="ECO:0000256" key="7">
    <source>
        <dbReference type="ARBA" id="ARBA00022840"/>
    </source>
</evidence>
<feature type="non-terminal residue" evidence="10">
    <location>
        <position position="967"/>
    </location>
</feature>
<dbReference type="FunFam" id="3.40.50.300:FF:000163">
    <property type="entry name" value="Multidrug resistance-associated protein member 4"/>
    <property type="match status" value="1"/>
</dbReference>
<protein>
    <submittedName>
        <fullName evidence="10">Multidrug resistance-associated 9 isoform X1</fullName>
    </submittedName>
</protein>
<evidence type="ECO:0000256" key="9">
    <source>
        <dbReference type="ARBA" id="ARBA00023136"/>
    </source>
</evidence>
<dbReference type="Pfam" id="PF00664">
    <property type="entry name" value="ABC_membrane"/>
    <property type="match status" value="1"/>
</dbReference>
<dbReference type="PROSITE" id="PS00211">
    <property type="entry name" value="ABC_TRANSPORTER_1"/>
    <property type="match status" value="1"/>
</dbReference>
<dbReference type="Gene3D" id="3.40.50.300">
    <property type="entry name" value="P-loop containing nucleotide triphosphate hydrolases"/>
    <property type="match status" value="2"/>
</dbReference>
<dbReference type="AlphaFoldDB" id="A0A7D9HDQ3"/>
<dbReference type="CDD" id="cd03244">
    <property type="entry name" value="ABCC_MRP_domain2"/>
    <property type="match status" value="1"/>
</dbReference>
<sequence length="967" mass="108344">MDDTNKSEFVEKSSEETKAPQNVSCSPYVWLDNVSSKLPTSSLSNLEKNSVSLLKDISLKILSKGFVIVTGSVGSGKSSLLASILNNELRITKGKVKHLGNIAYVSDKPWVFPGTIRENILFGSAYDEKWYLETIKACQLEKDFRRFPVHDLSRIGEHGATLSGGQRTRLALARAVYSRADIYLMDDPLSSLDAKVAENIFRNVLKRMLSERIVFLVTHKHFNDADYIIMLDKGVVSRKSLFIFTTIALTSARIEPMISELILTEKKFWPSQGNVQGNKIYKEMQFPSKFAPENVGNLILGYTSRVLPAHIVDENIDKDHVEDGDDPVQQEQLHEVEEDRQVGNVSIKVDAKYFTHGAPASILFLILLGIGAGQGLTMWIDIQVASLPTLAKHADEIRTVVIVYLISLIASALLNILANCCIFLLPIRANYKLHKKMVSCLLQATTYFYAVNPPGRILNRFSQDINNLDDLLPFNLAYFIQCVKLSVGAIILCLVANVLLLPVIVITIIICFGLSRLFFNSAMDIKRLMSQGGGPLYSHFSNTMEGLRIIRVHNRQQQFTNVLFRNEDLAVLNCRLPDGTARFIYKQMGRKRPNYKDPTARTSSSVNNINYTLYIYIKIALEISYSNRTKICINLTDRHHEAMYAYYAAAHSSTAVLASVAILYSFNSAIYIAAAVRNAVEVQAQMTSAERILAYTEIKSEKGHEINEQPPKEWPEFGRIEFKNVSLQYYENGFKALKDISFQINPSEKIGVAGRTGAGKSSLVAALMRIGETEGDIIVDNANIAYLNLQSTRQRISVISQSPELFNGSIRENLNPTGEFNDSEIWNILDLIKLSFLVRSLPGKLDHLCTGGGTNFSVGQRQLFHLARVLLKQNKIIIFDEATGKVDRKTAEQIQNVIHDVLKDCTVIIISHRMTTIQKCEKIMVLDQGCIVEFDKQHVLSVTSSSVLALVSMSTRQRIELVYENNA</sequence>
<keyword evidence="5" id="KW-0677">Repeat</keyword>
<organism evidence="10 11">
    <name type="scientific">Paramuricea clavata</name>
    <name type="common">Red gorgonian</name>
    <name type="synonym">Violescent sea-whip</name>
    <dbReference type="NCBI Taxonomy" id="317549"/>
    <lineage>
        <taxon>Eukaryota</taxon>
        <taxon>Metazoa</taxon>
        <taxon>Cnidaria</taxon>
        <taxon>Anthozoa</taxon>
        <taxon>Octocorallia</taxon>
        <taxon>Malacalcyonacea</taxon>
        <taxon>Plexauridae</taxon>
        <taxon>Paramuricea</taxon>
    </lineage>
</organism>
<evidence type="ECO:0000256" key="8">
    <source>
        <dbReference type="ARBA" id="ARBA00022989"/>
    </source>
</evidence>
<accession>A0A7D9HDQ3</accession>
<proteinExistence type="inferred from homology"/>
<dbReference type="InterPro" id="IPR003439">
    <property type="entry name" value="ABC_transporter-like_ATP-bd"/>
</dbReference>
<evidence type="ECO:0000256" key="3">
    <source>
        <dbReference type="ARBA" id="ARBA00022448"/>
    </source>
</evidence>
<dbReference type="FunFam" id="3.40.50.300:FF:000973">
    <property type="entry name" value="Multidrug resistance-associated protein 4"/>
    <property type="match status" value="1"/>
</dbReference>
<dbReference type="PROSITE" id="PS50893">
    <property type="entry name" value="ABC_TRANSPORTER_2"/>
    <property type="match status" value="2"/>
</dbReference>
<dbReference type="GO" id="GO:0005524">
    <property type="term" value="F:ATP binding"/>
    <property type="evidence" value="ECO:0007669"/>
    <property type="project" value="UniProtKB-KW"/>
</dbReference>
<dbReference type="GO" id="GO:0140359">
    <property type="term" value="F:ABC-type transporter activity"/>
    <property type="evidence" value="ECO:0007669"/>
    <property type="project" value="InterPro"/>
</dbReference>
<evidence type="ECO:0000313" key="10">
    <source>
        <dbReference type="EMBL" id="CAB3981098.1"/>
    </source>
</evidence>
<dbReference type="CDD" id="cd18580">
    <property type="entry name" value="ABC_6TM_ABCC_D2"/>
    <property type="match status" value="1"/>
</dbReference>
<comment type="similarity">
    <text evidence="2">Belongs to the ABC transporter superfamily. ABCC family. Conjugate transporter (TC 3.A.1.208) subfamily.</text>
</comment>
<dbReference type="PROSITE" id="PS50929">
    <property type="entry name" value="ABC_TM1F"/>
    <property type="match status" value="1"/>
</dbReference>
<dbReference type="GO" id="GO:0016887">
    <property type="term" value="F:ATP hydrolysis activity"/>
    <property type="evidence" value="ECO:0007669"/>
    <property type="project" value="InterPro"/>
</dbReference>
<keyword evidence="11" id="KW-1185">Reference proteome</keyword>
<keyword evidence="9" id="KW-0472">Membrane</keyword>
<dbReference type="InterPro" id="IPR003593">
    <property type="entry name" value="AAA+_ATPase"/>
</dbReference>
<dbReference type="InterPro" id="IPR044726">
    <property type="entry name" value="ABCC_6TM_D2"/>
</dbReference>
<keyword evidence="8" id="KW-1133">Transmembrane helix</keyword>
<dbReference type="InterPro" id="IPR027417">
    <property type="entry name" value="P-loop_NTPase"/>
</dbReference>
<dbReference type="CDD" id="cd03250">
    <property type="entry name" value="ABCC_MRP_domain1"/>
    <property type="match status" value="1"/>
</dbReference>
<comment type="subcellular location">
    <subcellularLocation>
        <location evidence="1">Membrane</location>
        <topology evidence="1">Multi-pass membrane protein</topology>
    </subcellularLocation>
</comment>
<reference evidence="10" key="1">
    <citation type="submission" date="2020-04" db="EMBL/GenBank/DDBJ databases">
        <authorList>
            <person name="Alioto T."/>
            <person name="Alioto T."/>
            <person name="Gomez Garrido J."/>
        </authorList>
    </citation>
    <scope>NUCLEOTIDE SEQUENCE</scope>
    <source>
        <strain evidence="10">A484AB</strain>
    </source>
</reference>
<evidence type="ECO:0000256" key="5">
    <source>
        <dbReference type="ARBA" id="ARBA00022737"/>
    </source>
</evidence>
<evidence type="ECO:0000256" key="2">
    <source>
        <dbReference type="ARBA" id="ARBA00009726"/>
    </source>
</evidence>
<gene>
    <name evidence="10" type="ORF">PACLA_8A027620</name>
</gene>
<dbReference type="OrthoDB" id="5984805at2759"/>
<dbReference type="InterPro" id="IPR050173">
    <property type="entry name" value="ABC_transporter_C-like"/>
</dbReference>
<comment type="caution">
    <text evidence="10">The sequence shown here is derived from an EMBL/GenBank/DDBJ whole genome shotgun (WGS) entry which is preliminary data.</text>
</comment>
<evidence type="ECO:0000256" key="6">
    <source>
        <dbReference type="ARBA" id="ARBA00022741"/>
    </source>
</evidence>
<dbReference type="EMBL" id="CACRXK020000352">
    <property type="protein sequence ID" value="CAB3981098.1"/>
    <property type="molecule type" value="Genomic_DNA"/>
</dbReference>
<evidence type="ECO:0000313" key="11">
    <source>
        <dbReference type="Proteomes" id="UP001152795"/>
    </source>
</evidence>
<dbReference type="PANTHER" id="PTHR24223">
    <property type="entry name" value="ATP-BINDING CASSETTE SUB-FAMILY C"/>
    <property type="match status" value="1"/>
</dbReference>
<dbReference type="InterPro" id="IPR036640">
    <property type="entry name" value="ABC1_TM_sf"/>
</dbReference>
<evidence type="ECO:0000256" key="4">
    <source>
        <dbReference type="ARBA" id="ARBA00022692"/>
    </source>
</evidence>
<dbReference type="PANTHER" id="PTHR24223:SF456">
    <property type="entry name" value="MULTIDRUG RESISTANCE-ASSOCIATED PROTEIN LETHAL(2)03659"/>
    <property type="match status" value="1"/>
</dbReference>
<name>A0A7D9HDQ3_PARCT</name>